<sequence length="133" mass="13752">MAYFTGKTGEVISSGNTMNVTGWTAETTSELADTSHSGSGGYRTFVWGLRGATGTLDLNWDSAVDLTSAVPAIKSGEDIGALQLFLEAGQGYILAASALVSSCTYTVAVDGVVTFSVAYTVSGTFDLTNIGTW</sequence>
<reference evidence="1" key="1">
    <citation type="journal article" date="2015" name="Nature">
        <title>Complex archaea that bridge the gap between prokaryotes and eukaryotes.</title>
        <authorList>
            <person name="Spang A."/>
            <person name="Saw J.H."/>
            <person name="Jorgensen S.L."/>
            <person name="Zaremba-Niedzwiedzka K."/>
            <person name="Martijn J."/>
            <person name="Lind A.E."/>
            <person name="van Eijk R."/>
            <person name="Schleper C."/>
            <person name="Guy L."/>
            <person name="Ettema T.J."/>
        </authorList>
    </citation>
    <scope>NUCLEOTIDE SEQUENCE</scope>
</reference>
<gene>
    <name evidence="1" type="ORF">LCGC14_0685920</name>
</gene>
<comment type="caution">
    <text evidence="1">The sequence shown here is derived from an EMBL/GenBank/DDBJ whole genome shotgun (WGS) entry which is preliminary data.</text>
</comment>
<accession>A0A0F9QRN9</accession>
<protein>
    <submittedName>
        <fullName evidence="1">Uncharacterized protein</fullName>
    </submittedName>
</protein>
<proteinExistence type="predicted"/>
<dbReference type="EMBL" id="LAZR01001409">
    <property type="protein sequence ID" value="KKN45139.1"/>
    <property type="molecule type" value="Genomic_DNA"/>
</dbReference>
<dbReference type="AlphaFoldDB" id="A0A0F9QRN9"/>
<dbReference type="Gene3D" id="4.10.410.40">
    <property type="match status" value="1"/>
</dbReference>
<name>A0A0F9QRN9_9ZZZZ</name>
<organism evidence="1">
    <name type="scientific">marine sediment metagenome</name>
    <dbReference type="NCBI Taxonomy" id="412755"/>
    <lineage>
        <taxon>unclassified sequences</taxon>
        <taxon>metagenomes</taxon>
        <taxon>ecological metagenomes</taxon>
    </lineage>
</organism>
<evidence type="ECO:0000313" key="1">
    <source>
        <dbReference type="EMBL" id="KKN45139.1"/>
    </source>
</evidence>